<accession>A0A2R5GRH9</accession>
<dbReference type="PROSITE" id="PS50222">
    <property type="entry name" value="EF_HAND_2"/>
    <property type="match status" value="1"/>
</dbReference>
<dbReference type="Proteomes" id="UP000241890">
    <property type="component" value="Unassembled WGS sequence"/>
</dbReference>
<organism evidence="7 8">
    <name type="scientific">Hondaea fermentalgiana</name>
    <dbReference type="NCBI Taxonomy" id="2315210"/>
    <lineage>
        <taxon>Eukaryota</taxon>
        <taxon>Sar</taxon>
        <taxon>Stramenopiles</taxon>
        <taxon>Bigyra</taxon>
        <taxon>Labyrinthulomycetes</taxon>
        <taxon>Thraustochytrida</taxon>
        <taxon>Thraustochytriidae</taxon>
        <taxon>Hondaea</taxon>
    </lineage>
</organism>
<evidence type="ECO:0000259" key="6">
    <source>
        <dbReference type="PROSITE" id="PS50222"/>
    </source>
</evidence>
<keyword evidence="4" id="KW-0175">Coiled coil</keyword>
<sequence length="719" mass="80713">MARDLLETLAKHVPRFASKTLTLNDFAPLHMYYLLKTVVPLLLRGLEELSMTWTLQKKARYTPIEFLASYLMRHNPSSMTIFEGDEETDGNEDCDDDEVIDRVIHRFCAERAERARIDAREDLWETEQGADLLKVWRACCAREGDCMSLEMVRENLHVFRSASMHIELSAEEIFQRLDKSRRGRVSFEDFEEVMGNMLVDNSTALSAARRIAPVSAFAKSRAGDWAREKALEKLEARLSENNIDARKWFKSYTGAARTSLKRMDLNVCLSRMVSTFDLNVSAEDIQEAMDTFGNQDLVDYRDFIRIAAEIIRMSNKRAQALLRHKSRRVMQARFSSNVNRVQVYLRAIEKVEVKLRRLERATRDFQDTFSELLKTKSPAAGNPNFSESMRSLGSLLESMSDQQAAAKKDIGRARRLSLDPLGCSPTSQREIETLLRSSHERVQNTFREKSEVESLLDNIGSMFGGTVPKKKPPSFSRLEGISGNATRLQAPLANTREENQPQALSPAATPQEKKSSVQTGEASAKPEKGLATPTPNDDSSLAQGRELGEVESRGTESQGKQQFDGQEAAKTTVKKPSLDNKTSAGKEVYIKGKLSAAAKSGKLDELKDIFDELENEMNGEALCRQAVNEKDRNGSTPLMHVAWPGDLESARILLENGADPTQANLRLNTPLHFAFERGHREFAKLLLAHGAEKVLKSKNALGKTPADLNPELFRQLGLK</sequence>
<feature type="domain" description="EF-hand" evidence="6">
    <location>
        <begin position="165"/>
        <end position="200"/>
    </location>
</feature>
<feature type="coiled-coil region" evidence="4">
    <location>
        <begin position="341"/>
        <end position="368"/>
    </location>
</feature>
<dbReference type="InterPro" id="IPR002110">
    <property type="entry name" value="Ankyrin_rpt"/>
</dbReference>
<evidence type="ECO:0000256" key="3">
    <source>
        <dbReference type="PROSITE-ProRule" id="PRU00023"/>
    </source>
</evidence>
<dbReference type="PROSITE" id="PS50297">
    <property type="entry name" value="ANK_REP_REGION"/>
    <property type="match status" value="2"/>
</dbReference>
<feature type="compositionally biased region" description="Polar residues" evidence="5">
    <location>
        <begin position="555"/>
        <end position="564"/>
    </location>
</feature>
<dbReference type="GO" id="GO:0005509">
    <property type="term" value="F:calcium ion binding"/>
    <property type="evidence" value="ECO:0007669"/>
    <property type="project" value="InterPro"/>
</dbReference>
<evidence type="ECO:0000256" key="5">
    <source>
        <dbReference type="SAM" id="MobiDB-lite"/>
    </source>
</evidence>
<evidence type="ECO:0000313" key="8">
    <source>
        <dbReference type="Proteomes" id="UP000241890"/>
    </source>
</evidence>
<dbReference type="EMBL" id="BEYU01000155">
    <property type="protein sequence ID" value="GBG33450.1"/>
    <property type="molecule type" value="Genomic_DNA"/>
</dbReference>
<gene>
    <name evidence="7" type="ORF">FCC1311_096732</name>
</gene>
<feature type="repeat" description="ANK" evidence="3">
    <location>
        <begin position="633"/>
        <end position="665"/>
    </location>
</feature>
<feature type="region of interest" description="Disordered" evidence="5">
    <location>
        <begin position="495"/>
        <end position="580"/>
    </location>
</feature>
<dbReference type="Pfam" id="PF12796">
    <property type="entry name" value="Ank_2"/>
    <property type="match status" value="1"/>
</dbReference>
<evidence type="ECO:0000313" key="7">
    <source>
        <dbReference type="EMBL" id="GBG33450.1"/>
    </source>
</evidence>
<dbReference type="SMART" id="SM00248">
    <property type="entry name" value="ANK"/>
    <property type="match status" value="2"/>
</dbReference>
<keyword evidence="2 3" id="KW-0040">ANK repeat</keyword>
<reference evidence="7 8" key="1">
    <citation type="submission" date="2017-12" db="EMBL/GenBank/DDBJ databases">
        <title>Sequencing, de novo assembly and annotation of complete genome of a new Thraustochytrid species, strain FCC1311.</title>
        <authorList>
            <person name="Sedici K."/>
            <person name="Godart F."/>
            <person name="Aiese Cigliano R."/>
            <person name="Sanseverino W."/>
            <person name="Barakat M."/>
            <person name="Ortet P."/>
            <person name="Marechal E."/>
            <person name="Cagnac O."/>
            <person name="Amato A."/>
        </authorList>
    </citation>
    <scope>NUCLEOTIDE SEQUENCE [LARGE SCALE GENOMIC DNA]</scope>
</reference>
<comment type="caution">
    <text evidence="7">The sequence shown here is derived from an EMBL/GenBank/DDBJ whole genome shotgun (WGS) entry which is preliminary data.</text>
</comment>
<feature type="compositionally biased region" description="Polar residues" evidence="5">
    <location>
        <begin position="533"/>
        <end position="542"/>
    </location>
</feature>
<evidence type="ECO:0000256" key="4">
    <source>
        <dbReference type="SAM" id="Coils"/>
    </source>
</evidence>
<feature type="repeat" description="ANK" evidence="3">
    <location>
        <begin position="666"/>
        <end position="698"/>
    </location>
</feature>
<dbReference type="OrthoDB" id="10264606at2759"/>
<evidence type="ECO:0000256" key="1">
    <source>
        <dbReference type="ARBA" id="ARBA00022737"/>
    </source>
</evidence>
<dbReference type="AlphaFoldDB" id="A0A2R5GRH9"/>
<dbReference type="PROSITE" id="PS50088">
    <property type="entry name" value="ANK_REPEAT"/>
    <property type="match status" value="2"/>
</dbReference>
<evidence type="ECO:0000256" key="2">
    <source>
        <dbReference type="ARBA" id="ARBA00023043"/>
    </source>
</evidence>
<protein>
    <submittedName>
        <fullName evidence="7">Ankyrin repeat domain-containing protein 1</fullName>
    </submittedName>
</protein>
<keyword evidence="1" id="KW-0677">Repeat</keyword>
<dbReference type="Gene3D" id="1.20.890.10">
    <property type="entry name" value="cAMP-dependent protein kinase regulatory subunit, dimerization-anchoring domain"/>
    <property type="match status" value="1"/>
</dbReference>
<name>A0A2R5GRH9_9STRA</name>
<dbReference type="InParanoid" id="A0A2R5GRH9"/>
<dbReference type="PANTHER" id="PTHR24171">
    <property type="entry name" value="ANKYRIN REPEAT DOMAIN-CONTAINING PROTEIN 39-RELATED"/>
    <property type="match status" value="1"/>
</dbReference>
<dbReference type="SUPFAM" id="SSF48403">
    <property type="entry name" value="Ankyrin repeat"/>
    <property type="match status" value="1"/>
</dbReference>
<dbReference type="Gene3D" id="1.25.40.20">
    <property type="entry name" value="Ankyrin repeat-containing domain"/>
    <property type="match status" value="1"/>
</dbReference>
<dbReference type="InterPro" id="IPR011992">
    <property type="entry name" value="EF-hand-dom_pair"/>
</dbReference>
<dbReference type="Gene3D" id="1.10.238.10">
    <property type="entry name" value="EF-hand"/>
    <property type="match status" value="1"/>
</dbReference>
<proteinExistence type="predicted"/>
<dbReference type="InterPro" id="IPR002048">
    <property type="entry name" value="EF_hand_dom"/>
</dbReference>
<dbReference type="InterPro" id="IPR036770">
    <property type="entry name" value="Ankyrin_rpt-contain_sf"/>
</dbReference>
<dbReference type="SUPFAM" id="SSF47473">
    <property type="entry name" value="EF-hand"/>
    <property type="match status" value="1"/>
</dbReference>
<keyword evidence="8" id="KW-1185">Reference proteome</keyword>